<keyword evidence="5" id="KW-0732">Signal</keyword>
<protein>
    <recommendedName>
        <fullName evidence="4">Peptidoglycan hydrolase</fullName>
    </recommendedName>
</protein>
<feature type="signal peptide" evidence="5">
    <location>
        <begin position="1"/>
        <end position="18"/>
    </location>
</feature>
<dbReference type="SMART" id="SM00047">
    <property type="entry name" value="LYZ2"/>
    <property type="match status" value="1"/>
</dbReference>
<evidence type="ECO:0000256" key="1">
    <source>
        <dbReference type="ARBA" id="ARBA00022529"/>
    </source>
</evidence>
<evidence type="ECO:0000256" key="3">
    <source>
        <dbReference type="ARBA" id="ARBA00022801"/>
    </source>
</evidence>
<feature type="domain" description="LysM" evidence="6">
    <location>
        <begin position="234"/>
        <end position="277"/>
    </location>
</feature>
<reference evidence="7 8" key="1">
    <citation type="submission" date="2023-07" db="EMBL/GenBank/DDBJ databases">
        <title>Genomic Encyclopedia of Type Strains, Phase IV (KMG-IV): sequencing the most valuable type-strain genomes for metagenomic binning, comparative biology and taxonomic classification.</title>
        <authorList>
            <person name="Goeker M."/>
        </authorList>
    </citation>
    <scope>NUCLEOTIDE SEQUENCE [LARGE SCALE GENOMIC DNA]</scope>
    <source>
        <strain evidence="7 8">DSM 102814</strain>
    </source>
</reference>
<dbReference type="InterPro" id="IPR036779">
    <property type="entry name" value="LysM_dom_sf"/>
</dbReference>
<evidence type="ECO:0000259" key="6">
    <source>
        <dbReference type="PROSITE" id="PS51782"/>
    </source>
</evidence>
<gene>
    <name evidence="7" type="ORF">GGR31_002552</name>
</gene>
<dbReference type="PANTHER" id="PTHR33308:SF9">
    <property type="entry name" value="PEPTIDOGLYCAN HYDROLASE FLGJ"/>
    <property type="match status" value="1"/>
</dbReference>
<dbReference type="PROSITE" id="PS51782">
    <property type="entry name" value="LYSM"/>
    <property type="match status" value="1"/>
</dbReference>
<dbReference type="InterPro" id="IPR018392">
    <property type="entry name" value="LysM"/>
</dbReference>
<dbReference type="Gene3D" id="3.10.350.10">
    <property type="entry name" value="LysM domain"/>
    <property type="match status" value="1"/>
</dbReference>
<dbReference type="InterPro" id="IPR002901">
    <property type="entry name" value="MGlyc_endo_b_GlcNAc-like_dom"/>
</dbReference>
<dbReference type="SMART" id="SM00257">
    <property type="entry name" value="LysM"/>
    <property type="match status" value="1"/>
</dbReference>
<evidence type="ECO:0000313" key="7">
    <source>
        <dbReference type="EMBL" id="MDR6301880.1"/>
    </source>
</evidence>
<proteinExistence type="predicted"/>
<dbReference type="Pfam" id="PF01476">
    <property type="entry name" value="LysM"/>
    <property type="match status" value="1"/>
</dbReference>
<dbReference type="GO" id="GO:0016787">
    <property type="term" value="F:hydrolase activity"/>
    <property type="evidence" value="ECO:0007669"/>
    <property type="project" value="UniProtKB-KW"/>
</dbReference>
<keyword evidence="2" id="KW-0081">Bacteriolytic enzyme</keyword>
<dbReference type="Pfam" id="PF01832">
    <property type="entry name" value="Glucosaminidase"/>
    <property type="match status" value="1"/>
</dbReference>
<dbReference type="InterPro" id="IPR051056">
    <property type="entry name" value="Glycosyl_Hydrolase_73"/>
</dbReference>
<sequence length="280" mass="32171">MKIKSIVIVILCAGFLFACGAKKKTVRNTPPIKKENRVSTYEKDKNAKEVETEEIIEEDKNKPVFKDDVERYVYNFAEIAKDEMTLYGIPASITLAQGVLESSSGKGELTLKSNNHFGIKCNGWQGAKVYHDDDALQECFRKYNNPKYSFRDHSLFLSERRRYASLFDLERDDYKAWAYGLKKAGYATDPRYPAKLISIIERYQLYKYDEEVLGKSTGKSFAKKDNSRPDHTSIPYTVKKGDTLYSISRKFNLSVEELKEINNLRSNDLAIGQKLYVEAL</sequence>
<dbReference type="SUPFAM" id="SSF54106">
    <property type="entry name" value="LysM domain"/>
    <property type="match status" value="1"/>
</dbReference>
<dbReference type="RefSeq" id="WP_309729763.1">
    <property type="nucleotide sequence ID" value="NZ_JAVDQA010000008.1"/>
</dbReference>
<accession>A0ABU1K8D2</accession>
<keyword evidence="1" id="KW-0929">Antimicrobial</keyword>
<evidence type="ECO:0000313" key="8">
    <source>
        <dbReference type="Proteomes" id="UP001257659"/>
    </source>
</evidence>
<dbReference type="EMBL" id="JAVDQA010000008">
    <property type="protein sequence ID" value="MDR6301880.1"/>
    <property type="molecule type" value="Genomic_DNA"/>
</dbReference>
<comment type="caution">
    <text evidence="7">The sequence shown here is derived from an EMBL/GenBank/DDBJ whole genome shotgun (WGS) entry which is preliminary data.</text>
</comment>
<keyword evidence="8" id="KW-1185">Reference proteome</keyword>
<evidence type="ECO:0000256" key="5">
    <source>
        <dbReference type="SAM" id="SignalP"/>
    </source>
</evidence>
<dbReference type="Gene3D" id="1.10.530.10">
    <property type="match status" value="1"/>
</dbReference>
<dbReference type="Proteomes" id="UP001257659">
    <property type="component" value="Unassembled WGS sequence"/>
</dbReference>
<evidence type="ECO:0000256" key="2">
    <source>
        <dbReference type="ARBA" id="ARBA00022638"/>
    </source>
</evidence>
<keyword evidence="3 7" id="KW-0378">Hydrolase</keyword>
<organism evidence="7 8">
    <name type="scientific">Mesonia maritima</name>
    <dbReference type="NCBI Taxonomy" id="1793873"/>
    <lineage>
        <taxon>Bacteria</taxon>
        <taxon>Pseudomonadati</taxon>
        <taxon>Bacteroidota</taxon>
        <taxon>Flavobacteriia</taxon>
        <taxon>Flavobacteriales</taxon>
        <taxon>Flavobacteriaceae</taxon>
        <taxon>Mesonia</taxon>
    </lineage>
</organism>
<name>A0ABU1K8D2_9FLAO</name>
<dbReference type="CDD" id="cd00118">
    <property type="entry name" value="LysM"/>
    <property type="match status" value="1"/>
</dbReference>
<dbReference type="PANTHER" id="PTHR33308">
    <property type="entry name" value="PEPTIDOGLYCAN HYDROLASE FLGJ"/>
    <property type="match status" value="1"/>
</dbReference>
<evidence type="ECO:0000256" key="4">
    <source>
        <dbReference type="ARBA" id="ARBA00032108"/>
    </source>
</evidence>
<dbReference type="PROSITE" id="PS51257">
    <property type="entry name" value="PROKAR_LIPOPROTEIN"/>
    <property type="match status" value="1"/>
</dbReference>
<feature type="chain" id="PRO_5046117387" description="Peptidoglycan hydrolase" evidence="5">
    <location>
        <begin position="19"/>
        <end position="280"/>
    </location>
</feature>